<feature type="compositionally biased region" description="Basic and acidic residues" evidence="1">
    <location>
        <begin position="95"/>
        <end position="112"/>
    </location>
</feature>
<dbReference type="AlphaFoldDB" id="A0A0S3SRQ6"/>
<evidence type="ECO:0000256" key="1">
    <source>
        <dbReference type="SAM" id="MobiDB-lite"/>
    </source>
</evidence>
<proteinExistence type="predicted"/>
<organism evidence="2 3">
    <name type="scientific">Vigna angularis var. angularis</name>
    <dbReference type="NCBI Taxonomy" id="157739"/>
    <lineage>
        <taxon>Eukaryota</taxon>
        <taxon>Viridiplantae</taxon>
        <taxon>Streptophyta</taxon>
        <taxon>Embryophyta</taxon>
        <taxon>Tracheophyta</taxon>
        <taxon>Spermatophyta</taxon>
        <taxon>Magnoliopsida</taxon>
        <taxon>eudicotyledons</taxon>
        <taxon>Gunneridae</taxon>
        <taxon>Pentapetalae</taxon>
        <taxon>rosids</taxon>
        <taxon>fabids</taxon>
        <taxon>Fabales</taxon>
        <taxon>Fabaceae</taxon>
        <taxon>Papilionoideae</taxon>
        <taxon>50 kb inversion clade</taxon>
        <taxon>NPAAA clade</taxon>
        <taxon>indigoferoid/millettioid clade</taxon>
        <taxon>Phaseoleae</taxon>
        <taxon>Vigna</taxon>
    </lineage>
</organism>
<gene>
    <name evidence="2" type="primary">Vigan.08G224200</name>
    <name evidence="2" type="ORF">VIGAN_08224200</name>
</gene>
<name>A0A0S3SRQ6_PHAAN</name>
<feature type="region of interest" description="Disordered" evidence="1">
    <location>
        <begin position="57"/>
        <end position="123"/>
    </location>
</feature>
<keyword evidence="3" id="KW-1185">Reference proteome</keyword>
<dbReference type="EMBL" id="AP015041">
    <property type="protein sequence ID" value="BAT95502.1"/>
    <property type="molecule type" value="Genomic_DNA"/>
</dbReference>
<evidence type="ECO:0000313" key="3">
    <source>
        <dbReference type="Proteomes" id="UP000291084"/>
    </source>
</evidence>
<accession>A0A0S3SRQ6</accession>
<sequence length="123" mass="14000">MPRCETRKASPLIFVTGIYTPEITQSSLISGSKQFLFQLEGEGIITKVYFEINERTHTKTHPKFPSPPSSSNAKPIHKRKTTPICNKNQSYKQQFTDKPDSSIDSNQREIENPKPPTTSYSRI</sequence>
<evidence type="ECO:0000313" key="2">
    <source>
        <dbReference type="EMBL" id="BAT95502.1"/>
    </source>
</evidence>
<protein>
    <submittedName>
        <fullName evidence="2">Uncharacterized protein</fullName>
    </submittedName>
</protein>
<feature type="compositionally biased region" description="Polar residues" evidence="1">
    <location>
        <begin position="83"/>
        <end position="94"/>
    </location>
</feature>
<dbReference type="Proteomes" id="UP000291084">
    <property type="component" value="Chromosome 8"/>
</dbReference>
<reference evidence="2 3" key="1">
    <citation type="journal article" date="2015" name="Sci. Rep.">
        <title>The power of single molecule real-time sequencing technology in the de novo assembly of a eukaryotic genome.</title>
        <authorList>
            <person name="Sakai H."/>
            <person name="Naito K."/>
            <person name="Ogiso-Tanaka E."/>
            <person name="Takahashi Y."/>
            <person name="Iseki K."/>
            <person name="Muto C."/>
            <person name="Satou K."/>
            <person name="Teruya K."/>
            <person name="Shiroma A."/>
            <person name="Shimoji M."/>
            <person name="Hirano T."/>
            <person name="Itoh T."/>
            <person name="Kaga A."/>
            <person name="Tomooka N."/>
        </authorList>
    </citation>
    <scope>NUCLEOTIDE SEQUENCE [LARGE SCALE GENOMIC DNA]</scope>
    <source>
        <strain evidence="3">cv. Shumari</strain>
    </source>
</reference>